<dbReference type="SUPFAM" id="SSF53383">
    <property type="entry name" value="PLP-dependent transferases"/>
    <property type="match status" value="1"/>
</dbReference>
<dbReference type="Gene3D" id="3.10.100.10">
    <property type="entry name" value="Mannose-Binding Protein A, subunit A"/>
    <property type="match status" value="1"/>
</dbReference>
<dbReference type="PROSITE" id="PS00615">
    <property type="entry name" value="C_TYPE_LECTIN_1"/>
    <property type="match status" value="1"/>
</dbReference>
<dbReference type="PROSITE" id="PS50041">
    <property type="entry name" value="C_TYPE_LECTIN_2"/>
    <property type="match status" value="1"/>
</dbReference>
<reference evidence="3" key="1">
    <citation type="submission" date="2022-08" db="UniProtKB">
        <authorList>
            <consortium name="EnsemblMetazoa"/>
        </authorList>
    </citation>
    <scope>IDENTIFICATION</scope>
    <source>
        <strain evidence="3">05x7-T-G4-1.051#20</strain>
    </source>
</reference>
<keyword evidence="1" id="KW-1015">Disulfide bond</keyword>
<dbReference type="EnsemblMetazoa" id="G17173.5">
    <property type="protein sequence ID" value="G17173.5:cds"/>
    <property type="gene ID" value="G17173"/>
</dbReference>
<evidence type="ECO:0000313" key="4">
    <source>
        <dbReference type="Proteomes" id="UP000005408"/>
    </source>
</evidence>
<dbReference type="SUPFAM" id="SSF56436">
    <property type="entry name" value="C-type lectin-like"/>
    <property type="match status" value="1"/>
</dbReference>
<dbReference type="InterPro" id="IPR016186">
    <property type="entry name" value="C-type_lectin-like/link_sf"/>
</dbReference>
<accession>A0A8W8J5R4</accession>
<dbReference type="PANTHER" id="PTHR22803">
    <property type="entry name" value="MANNOSE, PHOSPHOLIPASE, LECTIN RECEPTOR RELATED"/>
    <property type="match status" value="1"/>
</dbReference>
<name>A0A8W8J5R4_MAGGI</name>
<dbReference type="InterPro" id="IPR015424">
    <property type="entry name" value="PyrdxlP-dep_Trfase"/>
</dbReference>
<protein>
    <recommendedName>
        <fullName evidence="2">C-type lectin domain-containing protein</fullName>
    </recommendedName>
</protein>
<dbReference type="InterPro" id="IPR018378">
    <property type="entry name" value="C-type_lectin_CS"/>
</dbReference>
<proteinExistence type="predicted"/>
<feature type="domain" description="C-type lectin" evidence="2">
    <location>
        <begin position="170"/>
        <end position="286"/>
    </location>
</feature>
<organism evidence="3 4">
    <name type="scientific">Magallana gigas</name>
    <name type="common">Pacific oyster</name>
    <name type="synonym">Crassostrea gigas</name>
    <dbReference type="NCBI Taxonomy" id="29159"/>
    <lineage>
        <taxon>Eukaryota</taxon>
        <taxon>Metazoa</taxon>
        <taxon>Spiralia</taxon>
        <taxon>Lophotrochozoa</taxon>
        <taxon>Mollusca</taxon>
        <taxon>Bivalvia</taxon>
        <taxon>Autobranchia</taxon>
        <taxon>Pteriomorphia</taxon>
        <taxon>Ostreida</taxon>
        <taxon>Ostreoidea</taxon>
        <taxon>Ostreidae</taxon>
        <taxon>Magallana</taxon>
    </lineage>
</organism>
<evidence type="ECO:0000259" key="2">
    <source>
        <dbReference type="PROSITE" id="PS50041"/>
    </source>
</evidence>
<dbReference type="Pfam" id="PF00059">
    <property type="entry name" value="Lectin_C"/>
    <property type="match status" value="1"/>
</dbReference>
<dbReference type="Proteomes" id="UP000005408">
    <property type="component" value="Unassembled WGS sequence"/>
</dbReference>
<sequence length="291" mass="33833">MVFVMSAGVNTVMRSLPWDEGDEILGTNFTFTSNVNACRSVADSINDHISSPATLVFPVKEMIAECRKRHARSNYKKGYQMEFKIQGTRDNIPYFVVLEVLKFFEDIGGLLFHLHSKLWNVSKSNEVFLKESFFLTTFETRCSNQRCFTKTSMPKHVPVPKICPNGWKSRKGSCYQVFTDRVNWFQAQMNCRKYDSTLAHIEDELENQWLKKQYPDVKTATWIDAVDLGKEGKWMWFSSGKNAYFLPWDSSEPSPKSSEHCVVTFHHNNVKWHNANCKISFNFMCKKQIIQ</sequence>
<keyword evidence="4" id="KW-1185">Reference proteome</keyword>
<dbReference type="InterPro" id="IPR001304">
    <property type="entry name" value="C-type_lectin-like"/>
</dbReference>
<dbReference type="InterPro" id="IPR016187">
    <property type="entry name" value="CTDL_fold"/>
</dbReference>
<evidence type="ECO:0000256" key="1">
    <source>
        <dbReference type="ARBA" id="ARBA00023157"/>
    </source>
</evidence>
<dbReference type="SMART" id="SM00034">
    <property type="entry name" value="CLECT"/>
    <property type="match status" value="1"/>
</dbReference>
<dbReference type="InterPro" id="IPR050111">
    <property type="entry name" value="C-type_lectin/snaclec_domain"/>
</dbReference>
<evidence type="ECO:0000313" key="3">
    <source>
        <dbReference type="EnsemblMetazoa" id="G17173.5:cds"/>
    </source>
</evidence>
<dbReference type="CDD" id="cd00037">
    <property type="entry name" value="CLECT"/>
    <property type="match status" value="1"/>
</dbReference>
<dbReference type="AlphaFoldDB" id="A0A8W8J5R4"/>